<name>A0A6L7GU14_9ACTN</name>
<keyword evidence="1" id="KW-0812">Transmembrane</keyword>
<sequence length="78" mass="7663">MTTTLPAPVTLAPLAMADSNAAALTLGIAVYAAAILIGLGVGVNALIQGRRRRAVIAWAVVAVLTLAGVVIAIASSIG</sequence>
<reference evidence="2 3" key="1">
    <citation type="submission" date="2019-11" db="EMBL/GenBank/DDBJ databases">
        <title>Gordonia sp. nov., a novel actinobacterium isolated from mangrove soil in Hainan.</title>
        <authorList>
            <person name="Huang X."/>
            <person name="Xie Y."/>
            <person name="Chu X."/>
            <person name="Xiao K."/>
        </authorList>
    </citation>
    <scope>NUCLEOTIDE SEQUENCE [LARGE SCALE GENOMIC DNA]</scope>
    <source>
        <strain evidence="2 3">HNM0687</strain>
    </source>
</reference>
<evidence type="ECO:0000313" key="2">
    <source>
        <dbReference type="EMBL" id="MXP22947.1"/>
    </source>
</evidence>
<keyword evidence="1" id="KW-1133">Transmembrane helix</keyword>
<keyword evidence="3" id="KW-1185">Reference proteome</keyword>
<dbReference type="Proteomes" id="UP000475545">
    <property type="component" value="Unassembled WGS sequence"/>
</dbReference>
<comment type="caution">
    <text evidence="2">The sequence shown here is derived from an EMBL/GenBank/DDBJ whole genome shotgun (WGS) entry which is preliminary data.</text>
</comment>
<keyword evidence="1" id="KW-0472">Membrane</keyword>
<evidence type="ECO:0000313" key="3">
    <source>
        <dbReference type="Proteomes" id="UP000475545"/>
    </source>
</evidence>
<feature type="transmembrane region" description="Helical" evidence="1">
    <location>
        <begin position="54"/>
        <end position="77"/>
    </location>
</feature>
<dbReference type="RefSeq" id="WP_160903116.1">
    <property type="nucleotide sequence ID" value="NZ_CP102850.1"/>
</dbReference>
<dbReference type="AlphaFoldDB" id="A0A6L7GU14"/>
<organism evidence="2 3">
    <name type="scientific">Gordonia mangrovi</name>
    <dbReference type="NCBI Taxonomy" id="2665643"/>
    <lineage>
        <taxon>Bacteria</taxon>
        <taxon>Bacillati</taxon>
        <taxon>Actinomycetota</taxon>
        <taxon>Actinomycetes</taxon>
        <taxon>Mycobacteriales</taxon>
        <taxon>Gordoniaceae</taxon>
        <taxon>Gordonia</taxon>
    </lineage>
</organism>
<dbReference type="EMBL" id="WMBR01000004">
    <property type="protein sequence ID" value="MXP22947.1"/>
    <property type="molecule type" value="Genomic_DNA"/>
</dbReference>
<gene>
    <name evidence="2" type="ORF">GIY30_16540</name>
</gene>
<proteinExistence type="predicted"/>
<evidence type="ECO:0000256" key="1">
    <source>
        <dbReference type="SAM" id="Phobius"/>
    </source>
</evidence>
<feature type="transmembrane region" description="Helical" evidence="1">
    <location>
        <begin position="27"/>
        <end position="47"/>
    </location>
</feature>
<accession>A0A6L7GU14</accession>
<protein>
    <submittedName>
        <fullName evidence="2">Uncharacterized protein</fullName>
    </submittedName>
</protein>